<accession>C4GBK6</accession>
<dbReference type="Proteomes" id="UP000003494">
    <property type="component" value="Unassembled WGS sequence"/>
</dbReference>
<sequence>MREGEKRVPKGVAQHLPLLKRTNVQDKKGLKHTRRTYSNELKMASKKLQNKAANLRKKEHVETKRKKQKASKNGKGNRRMQSIKK</sequence>
<protein>
    <submittedName>
        <fullName evidence="2">Uncharacterized protein</fullName>
    </submittedName>
</protein>
<reference evidence="2" key="1">
    <citation type="submission" date="2009-04" db="EMBL/GenBank/DDBJ databases">
        <authorList>
            <person name="Weinstock G."/>
            <person name="Sodergren E."/>
            <person name="Clifton S."/>
            <person name="Fulton L."/>
            <person name="Fulton B."/>
            <person name="Courtney L."/>
            <person name="Fronick C."/>
            <person name="Harrison M."/>
            <person name="Strong C."/>
            <person name="Farmer C."/>
            <person name="Delahaunty K."/>
            <person name="Markovic C."/>
            <person name="Hall O."/>
            <person name="Minx P."/>
            <person name="Tomlinson C."/>
            <person name="Mitreva M."/>
            <person name="Nelson J."/>
            <person name="Hou S."/>
            <person name="Wollam A."/>
            <person name="Pepin K.H."/>
            <person name="Johnson M."/>
            <person name="Bhonagiri V."/>
            <person name="Nash W.E."/>
            <person name="Warren W."/>
            <person name="Chinwalla A."/>
            <person name="Mardis E.R."/>
            <person name="Wilson R.K."/>
        </authorList>
    </citation>
    <scope>NUCLEOTIDE SEQUENCE [LARGE SCALE GENOMIC DNA]</scope>
    <source>
        <strain evidence="2">DSM 14600</strain>
    </source>
</reference>
<dbReference type="STRING" id="626523.GCWU000342_01309"/>
<evidence type="ECO:0000313" key="3">
    <source>
        <dbReference type="Proteomes" id="UP000003494"/>
    </source>
</evidence>
<evidence type="ECO:0000313" key="2">
    <source>
        <dbReference type="EMBL" id="EEP28499.1"/>
    </source>
</evidence>
<dbReference type="AlphaFoldDB" id="C4GBK6"/>
<evidence type="ECO:0000256" key="1">
    <source>
        <dbReference type="SAM" id="MobiDB-lite"/>
    </source>
</evidence>
<organism evidence="2 3">
    <name type="scientific">Shuttleworthella satelles DSM 14600</name>
    <dbReference type="NCBI Taxonomy" id="626523"/>
    <lineage>
        <taxon>Bacteria</taxon>
        <taxon>Bacillati</taxon>
        <taxon>Bacillota</taxon>
        <taxon>Clostridia</taxon>
        <taxon>Lachnospirales</taxon>
        <taxon>Lachnospiraceae</taxon>
        <taxon>Shuttleworthella</taxon>
    </lineage>
</organism>
<comment type="caution">
    <text evidence="2">The sequence shown here is derived from an EMBL/GenBank/DDBJ whole genome shotgun (WGS) entry which is preliminary data.</text>
</comment>
<gene>
    <name evidence="2" type="ORF">GCWU000342_01309</name>
</gene>
<name>C4GBK6_9FIRM</name>
<feature type="region of interest" description="Disordered" evidence="1">
    <location>
        <begin position="49"/>
        <end position="85"/>
    </location>
</feature>
<proteinExistence type="predicted"/>
<keyword evidence="3" id="KW-1185">Reference proteome</keyword>
<dbReference type="HOGENOM" id="CLU_2510875_0_0_9"/>
<dbReference type="RefSeq" id="WP_006906317.1">
    <property type="nucleotide sequence ID" value="NZ_GG665866.1"/>
</dbReference>
<dbReference type="EMBL" id="ACIP02000002">
    <property type="protein sequence ID" value="EEP28499.1"/>
    <property type="molecule type" value="Genomic_DNA"/>
</dbReference>